<keyword evidence="1" id="KW-1133">Transmembrane helix</keyword>
<feature type="transmembrane region" description="Helical" evidence="1">
    <location>
        <begin position="20"/>
        <end position="40"/>
    </location>
</feature>
<evidence type="ECO:0000256" key="1">
    <source>
        <dbReference type="SAM" id="Phobius"/>
    </source>
</evidence>
<feature type="transmembrane region" description="Helical" evidence="1">
    <location>
        <begin position="124"/>
        <end position="150"/>
    </location>
</feature>
<dbReference type="NCBIfam" id="TIGR03732">
    <property type="entry name" value="lanti_perm_MutE"/>
    <property type="match status" value="1"/>
</dbReference>
<dbReference type="CDD" id="cd21807">
    <property type="entry name" value="ABC-2_lan_permease_MutE_EpiE-like"/>
    <property type="match status" value="1"/>
</dbReference>
<dbReference type="Pfam" id="PF12730">
    <property type="entry name" value="ABC2_membrane_4"/>
    <property type="match status" value="1"/>
</dbReference>
<keyword evidence="3" id="KW-1185">Reference proteome</keyword>
<dbReference type="STRING" id="119641.SAMN05421842_1044"/>
<dbReference type="RefSeq" id="WP_090088955.1">
    <property type="nucleotide sequence ID" value="NZ_FOMG01000004.1"/>
</dbReference>
<feature type="transmembrane region" description="Helical" evidence="1">
    <location>
        <begin position="86"/>
        <end position="112"/>
    </location>
</feature>
<name>A0A1I1JFM4_9CLOT</name>
<proteinExistence type="predicted"/>
<dbReference type="OrthoDB" id="9776525at2"/>
<dbReference type="AlphaFoldDB" id="A0A1I1JFM4"/>
<keyword evidence="1" id="KW-0472">Membrane</keyword>
<reference evidence="2 3" key="1">
    <citation type="submission" date="2016-10" db="EMBL/GenBank/DDBJ databases">
        <authorList>
            <person name="de Groot N.N."/>
        </authorList>
    </citation>
    <scope>NUCLEOTIDE SEQUENCE [LARGE SCALE GENOMIC DNA]</scope>
    <source>
        <strain evidence="2 3">DSM 12992</strain>
    </source>
</reference>
<sequence length="244" mass="27784">MLNMLRSENLKYKRTFAKMLAFIAPMYVLVCSLFMSVYFFTNTINWWEVSFMPFIICLICALSAIREKKSGNYRTLKSKDVNLKKMWISKIIVIGYYTFIASLMILINFLIVKLIFNNKVTDSIYINKLIIAVFIIWLTTLILIPICLFVAEKFGTFLAILVNCIGSVVGLFIVTGKKWYLCPWNISNRLMCPILNLNPNGMLLESGDPLLDSSVISIGIIVSIVGLIILSVLTSLWFAKREAS</sequence>
<protein>
    <submittedName>
        <fullName evidence="2">ABC-2 type transport system permease protein</fullName>
    </submittedName>
</protein>
<evidence type="ECO:0000313" key="2">
    <source>
        <dbReference type="EMBL" id="SFC47256.1"/>
    </source>
</evidence>
<organism evidence="2 3">
    <name type="scientific">Clostridium uliginosum</name>
    <dbReference type="NCBI Taxonomy" id="119641"/>
    <lineage>
        <taxon>Bacteria</taxon>
        <taxon>Bacillati</taxon>
        <taxon>Bacillota</taxon>
        <taxon>Clostridia</taxon>
        <taxon>Eubacteriales</taxon>
        <taxon>Clostridiaceae</taxon>
        <taxon>Clostridium</taxon>
    </lineage>
</organism>
<feature type="transmembrane region" description="Helical" evidence="1">
    <location>
        <begin position="215"/>
        <end position="239"/>
    </location>
</feature>
<dbReference type="InterPro" id="IPR021205">
    <property type="entry name" value="Lanti_perm_SpaE/MutE/EpiE-like"/>
</dbReference>
<dbReference type="Proteomes" id="UP000199263">
    <property type="component" value="Unassembled WGS sequence"/>
</dbReference>
<dbReference type="EMBL" id="FOMG01000004">
    <property type="protein sequence ID" value="SFC47256.1"/>
    <property type="molecule type" value="Genomic_DNA"/>
</dbReference>
<feature type="transmembrane region" description="Helical" evidence="1">
    <location>
        <begin position="157"/>
        <end position="175"/>
    </location>
</feature>
<accession>A0A1I1JFM4</accession>
<gene>
    <name evidence="2" type="ORF">SAMN05421842_1044</name>
</gene>
<evidence type="ECO:0000313" key="3">
    <source>
        <dbReference type="Proteomes" id="UP000199263"/>
    </source>
</evidence>
<feature type="transmembrane region" description="Helical" evidence="1">
    <location>
        <begin position="46"/>
        <end position="65"/>
    </location>
</feature>
<keyword evidence="1" id="KW-0812">Transmembrane</keyword>